<dbReference type="AlphaFoldDB" id="A0A382M1V2"/>
<organism evidence="2">
    <name type="scientific">marine metagenome</name>
    <dbReference type="NCBI Taxonomy" id="408172"/>
    <lineage>
        <taxon>unclassified sequences</taxon>
        <taxon>metagenomes</taxon>
        <taxon>ecological metagenomes</taxon>
    </lineage>
</organism>
<feature type="non-terminal residue" evidence="2">
    <location>
        <position position="45"/>
    </location>
</feature>
<reference evidence="2" key="1">
    <citation type="submission" date="2018-05" db="EMBL/GenBank/DDBJ databases">
        <authorList>
            <person name="Lanie J.A."/>
            <person name="Ng W.-L."/>
            <person name="Kazmierczak K.M."/>
            <person name="Andrzejewski T.M."/>
            <person name="Davidsen T.M."/>
            <person name="Wayne K.J."/>
            <person name="Tettelin H."/>
            <person name="Glass J.I."/>
            <person name="Rusch D."/>
            <person name="Podicherti R."/>
            <person name="Tsui H.-C.T."/>
            <person name="Winkler M.E."/>
        </authorList>
    </citation>
    <scope>NUCLEOTIDE SEQUENCE</scope>
</reference>
<evidence type="ECO:0000256" key="1">
    <source>
        <dbReference type="SAM" id="Phobius"/>
    </source>
</evidence>
<dbReference type="EMBL" id="UINC01090728">
    <property type="protein sequence ID" value="SVC42929.1"/>
    <property type="molecule type" value="Genomic_DNA"/>
</dbReference>
<sequence length="45" mass="4940">MIMPVIPIVRKRPSQWIGSLIIAAWILPNTMVSGIFSIIATYPSG</sequence>
<gene>
    <name evidence="2" type="ORF">METZ01_LOCUS295783</name>
</gene>
<accession>A0A382M1V2</accession>
<protein>
    <submittedName>
        <fullName evidence="2">Uncharacterized protein</fullName>
    </submittedName>
</protein>
<keyword evidence="1" id="KW-0812">Transmembrane</keyword>
<feature type="transmembrane region" description="Helical" evidence="1">
    <location>
        <begin position="20"/>
        <end position="42"/>
    </location>
</feature>
<evidence type="ECO:0000313" key="2">
    <source>
        <dbReference type="EMBL" id="SVC42929.1"/>
    </source>
</evidence>
<proteinExistence type="predicted"/>
<keyword evidence="1" id="KW-1133">Transmembrane helix</keyword>
<keyword evidence="1" id="KW-0472">Membrane</keyword>
<name>A0A382M1V2_9ZZZZ</name>